<evidence type="ECO:0000313" key="1">
    <source>
        <dbReference type="EMBL" id="SDM85179.1"/>
    </source>
</evidence>
<dbReference type="OrthoDB" id="700613at2"/>
<sequence length="270" mass="30533">MKAILFSFVLISGLLTCPSIINAQRVNINPTLLSFNAAAGESSSQTITIVNISNEKQVFQLSLGDWLRDSLGNHQYLKAGTLSRSCANWIKLDNSFIEIEPRASKEVRVTLNTPTDTLMLKEMKWAMLFVQNVKEQENSKKKKGKVNAVINEIFRFGIHLYQVPPGIHNFEAKAIDLRPDKTLKGSYNFFVKNTGNIMLQCQARLELTNMETGEEIKLERVEFPIFPDANRTIPLAIPANLKKGRYSALAMLEYHDDMPLEAIEMTIEIK</sequence>
<proteinExistence type="predicted"/>
<accession>A0A1G9WL26</accession>
<dbReference type="RefSeq" id="WP_143010457.1">
    <property type="nucleotide sequence ID" value="NZ_FNGY01000005.1"/>
</dbReference>
<protein>
    <recommendedName>
        <fullName evidence="3">P pilus assembly protein, chaperone PapD</fullName>
    </recommendedName>
</protein>
<dbReference type="Proteomes" id="UP000183200">
    <property type="component" value="Unassembled WGS sequence"/>
</dbReference>
<evidence type="ECO:0008006" key="3">
    <source>
        <dbReference type="Google" id="ProtNLM"/>
    </source>
</evidence>
<evidence type="ECO:0000313" key="2">
    <source>
        <dbReference type="Proteomes" id="UP000183200"/>
    </source>
</evidence>
<keyword evidence="2" id="KW-1185">Reference proteome</keyword>
<gene>
    <name evidence="1" type="ORF">SAMN05421820_105205</name>
</gene>
<reference evidence="2" key="1">
    <citation type="submission" date="2016-10" db="EMBL/GenBank/DDBJ databases">
        <authorList>
            <person name="Varghese N."/>
            <person name="Submissions S."/>
        </authorList>
    </citation>
    <scope>NUCLEOTIDE SEQUENCE [LARGE SCALE GENOMIC DNA]</scope>
    <source>
        <strain evidence="2">DSM 19110</strain>
    </source>
</reference>
<name>A0A1G9WL26_9SPHI</name>
<dbReference type="AlphaFoldDB" id="A0A1G9WL26"/>
<organism evidence="1 2">
    <name type="scientific">Pedobacter steynii</name>
    <dbReference type="NCBI Taxonomy" id="430522"/>
    <lineage>
        <taxon>Bacteria</taxon>
        <taxon>Pseudomonadati</taxon>
        <taxon>Bacteroidota</taxon>
        <taxon>Sphingobacteriia</taxon>
        <taxon>Sphingobacteriales</taxon>
        <taxon>Sphingobacteriaceae</taxon>
        <taxon>Pedobacter</taxon>
    </lineage>
</organism>
<dbReference type="EMBL" id="FNGY01000005">
    <property type="protein sequence ID" value="SDM85179.1"/>
    <property type="molecule type" value="Genomic_DNA"/>
</dbReference>